<comment type="similarity">
    <text evidence="3 11">Belongs to the NadD family.</text>
</comment>
<evidence type="ECO:0000256" key="7">
    <source>
        <dbReference type="ARBA" id="ARBA00022741"/>
    </source>
</evidence>
<protein>
    <recommendedName>
        <fullName evidence="11">Probable nicotinate-nucleotide adenylyltransferase</fullName>
        <ecNumber evidence="11">2.7.7.18</ecNumber>
    </recommendedName>
    <alternativeName>
        <fullName evidence="11">Deamido-NAD(+) diphosphorylase</fullName>
    </alternativeName>
    <alternativeName>
        <fullName evidence="11">Deamido-NAD(+) pyrophosphorylase</fullName>
    </alternativeName>
    <alternativeName>
        <fullName evidence="11">Nicotinate mononucleotide adenylyltransferase</fullName>
        <shortName evidence="11">NaMN adenylyltransferase</shortName>
    </alternativeName>
</protein>
<evidence type="ECO:0000256" key="10">
    <source>
        <dbReference type="ARBA" id="ARBA00048721"/>
    </source>
</evidence>
<dbReference type="NCBIfam" id="TIGR00482">
    <property type="entry name" value="nicotinate (nicotinamide) nucleotide adenylyltransferase"/>
    <property type="match status" value="1"/>
</dbReference>
<evidence type="ECO:0000256" key="11">
    <source>
        <dbReference type="HAMAP-Rule" id="MF_00244"/>
    </source>
</evidence>
<evidence type="ECO:0000256" key="3">
    <source>
        <dbReference type="ARBA" id="ARBA00009014"/>
    </source>
</evidence>
<keyword evidence="7 11" id="KW-0547">Nucleotide-binding</keyword>
<evidence type="ECO:0000259" key="12">
    <source>
        <dbReference type="Pfam" id="PF01467"/>
    </source>
</evidence>
<comment type="function">
    <text evidence="1 11">Catalyzes the reversible adenylation of nicotinate mononucleotide (NaMN) to nicotinic acid adenine dinucleotide (NaAD).</text>
</comment>
<keyword evidence="8 11" id="KW-0067">ATP-binding</keyword>
<dbReference type="GO" id="GO:0005524">
    <property type="term" value="F:ATP binding"/>
    <property type="evidence" value="ECO:0007669"/>
    <property type="project" value="UniProtKB-KW"/>
</dbReference>
<accession>A0A7H1JAF0</accession>
<dbReference type="GO" id="GO:0004515">
    <property type="term" value="F:nicotinate-nucleotide adenylyltransferase activity"/>
    <property type="evidence" value="ECO:0007669"/>
    <property type="project" value="UniProtKB-UniRule"/>
</dbReference>
<evidence type="ECO:0000256" key="6">
    <source>
        <dbReference type="ARBA" id="ARBA00022695"/>
    </source>
</evidence>
<name>A0A7H1JAF0_9GAMM</name>
<evidence type="ECO:0000256" key="9">
    <source>
        <dbReference type="ARBA" id="ARBA00023027"/>
    </source>
</evidence>
<evidence type="ECO:0000256" key="8">
    <source>
        <dbReference type="ARBA" id="ARBA00022840"/>
    </source>
</evidence>
<proteinExistence type="inferred from homology"/>
<dbReference type="UniPathway" id="UPA00253">
    <property type="reaction ID" value="UER00332"/>
</dbReference>
<dbReference type="SUPFAM" id="SSF52374">
    <property type="entry name" value="Nucleotidylyl transferase"/>
    <property type="match status" value="1"/>
</dbReference>
<evidence type="ECO:0000313" key="13">
    <source>
        <dbReference type="EMBL" id="QNT07466.1"/>
    </source>
</evidence>
<dbReference type="Pfam" id="PF01467">
    <property type="entry name" value="CTP_transf_like"/>
    <property type="match status" value="1"/>
</dbReference>
<dbReference type="InterPro" id="IPR004821">
    <property type="entry name" value="Cyt_trans-like"/>
</dbReference>
<dbReference type="CDD" id="cd02165">
    <property type="entry name" value="NMNAT"/>
    <property type="match status" value="1"/>
</dbReference>
<evidence type="ECO:0000256" key="4">
    <source>
        <dbReference type="ARBA" id="ARBA00022642"/>
    </source>
</evidence>
<dbReference type="PANTHER" id="PTHR39321:SF3">
    <property type="entry name" value="PHOSPHOPANTETHEINE ADENYLYLTRANSFERASE"/>
    <property type="match status" value="1"/>
</dbReference>
<dbReference type="KEGG" id="mard:IBG28_07595"/>
<evidence type="ECO:0000256" key="2">
    <source>
        <dbReference type="ARBA" id="ARBA00005019"/>
    </source>
</evidence>
<evidence type="ECO:0000256" key="1">
    <source>
        <dbReference type="ARBA" id="ARBA00002324"/>
    </source>
</evidence>
<dbReference type="NCBIfam" id="NF000839">
    <property type="entry name" value="PRK00071.1-1"/>
    <property type="match status" value="1"/>
</dbReference>
<dbReference type="AlphaFoldDB" id="A0A7H1JAF0"/>
<keyword evidence="5 11" id="KW-0808">Transferase</keyword>
<sequence>MVILVTINSLRNVASTSGLAIMGGTFDPVHNGHLRTAVEILDRYHYSGMKLIPCFQPVHKDRPSVLPEQRLDMARLAISGDARLSVDAREIDRKGPSYSIDTLRDLRSEIGPDESLIMVLGMDSFLSLPTWHNWQQIMDYAHLLVVSRPGWEPDLISELSGFCENYRAASSHELQCAPSGRVWFETLTPLGISSSMIRALARKNESIAYLLPEPVQKYIEQHQLYR</sequence>
<evidence type="ECO:0000256" key="5">
    <source>
        <dbReference type="ARBA" id="ARBA00022679"/>
    </source>
</evidence>
<keyword evidence="14" id="KW-1185">Reference proteome</keyword>
<dbReference type="OrthoDB" id="5295945at2"/>
<dbReference type="NCBIfam" id="NF000840">
    <property type="entry name" value="PRK00071.1-3"/>
    <property type="match status" value="1"/>
</dbReference>
<keyword evidence="6 11" id="KW-0548">Nucleotidyltransferase</keyword>
<dbReference type="EMBL" id="CP061081">
    <property type="protein sequence ID" value="QNT07466.1"/>
    <property type="molecule type" value="Genomic_DNA"/>
</dbReference>
<feature type="domain" description="Cytidyltransferase-like" evidence="12">
    <location>
        <begin position="21"/>
        <end position="199"/>
    </location>
</feature>
<dbReference type="HAMAP" id="MF_00244">
    <property type="entry name" value="NaMN_adenylyltr"/>
    <property type="match status" value="1"/>
</dbReference>
<dbReference type="Gene3D" id="3.40.50.620">
    <property type="entry name" value="HUPs"/>
    <property type="match status" value="1"/>
</dbReference>
<dbReference type="InterPro" id="IPR014729">
    <property type="entry name" value="Rossmann-like_a/b/a_fold"/>
</dbReference>
<comment type="pathway">
    <text evidence="2 11">Cofactor biosynthesis; NAD(+) biosynthesis; deamido-NAD(+) from nicotinate D-ribonucleotide: step 1/1.</text>
</comment>
<dbReference type="InterPro" id="IPR005248">
    <property type="entry name" value="NadD/NMNAT"/>
</dbReference>
<evidence type="ECO:0000313" key="14">
    <source>
        <dbReference type="Proteomes" id="UP000516370"/>
    </source>
</evidence>
<dbReference type="EC" id="2.7.7.18" evidence="11"/>
<dbReference type="Proteomes" id="UP000516370">
    <property type="component" value="Chromosome"/>
</dbReference>
<keyword evidence="9 11" id="KW-0520">NAD</keyword>
<dbReference type="GO" id="GO:0009435">
    <property type="term" value="P:NAD+ biosynthetic process"/>
    <property type="evidence" value="ECO:0007669"/>
    <property type="project" value="UniProtKB-UniRule"/>
</dbReference>
<organism evidence="13 14">
    <name type="scientific">Marinomonas arctica</name>
    <dbReference type="NCBI Taxonomy" id="383750"/>
    <lineage>
        <taxon>Bacteria</taxon>
        <taxon>Pseudomonadati</taxon>
        <taxon>Pseudomonadota</taxon>
        <taxon>Gammaproteobacteria</taxon>
        <taxon>Oceanospirillales</taxon>
        <taxon>Oceanospirillaceae</taxon>
        <taxon>Marinomonas</taxon>
    </lineage>
</organism>
<dbReference type="PANTHER" id="PTHR39321">
    <property type="entry name" value="NICOTINATE-NUCLEOTIDE ADENYLYLTRANSFERASE-RELATED"/>
    <property type="match status" value="1"/>
</dbReference>
<gene>
    <name evidence="11 13" type="primary">nadD</name>
    <name evidence="13" type="ORF">IBG28_07595</name>
</gene>
<keyword evidence="4 11" id="KW-0662">Pyridine nucleotide biosynthesis</keyword>
<reference evidence="13 14" key="1">
    <citation type="submission" date="2020-09" db="EMBL/GenBank/DDBJ databases">
        <title>Complete genome sequence of an Arctic sea ice bacterium Marinomonas arctica BSI20414.</title>
        <authorList>
            <person name="Liao L."/>
            <person name="Chen B."/>
        </authorList>
    </citation>
    <scope>NUCLEOTIDE SEQUENCE [LARGE SCALE GENOMIC DNA]</scope>
    <source>
        <strain evidence="13 14">BSI20414</strain>
    </source>
</reference>
<comment type="catalytic activity">
    <reaction evidence="10 11">
        <text>nicotinate beta-D-ribonucleotide + ATP + H(+) = deamido-NAD(+) + diphosphate</text>
        <dbReference type="Rhea" id="RHEA:22860"/>
        <dbReference type="ChEBI" id="CHEBI:15378"/>
        <dbReference type="ChEBI" id="CHEBI:30616"/>
        <dbReference type="ChEBI" id="CHEBI:33019"/>
        <dbReference type="ChEBI" id="CHEBI:57502"/>
        <dbReference type="ChEBI" id="CHEBI:58437"/>
        <dbReference type="EC" id="2.7.7.18"/>
    </reaction>
</comment>